<dbReference type="InterPro" id="IPR038765">
    <property type="entry name" value="Papain-like_cys_pep_sf"/>
</dbReference>
<evidence type="ECO:0000256" key="1">
    <source>
        <dbReference type="SAM" id="SignalP"/>
    </source>
</evidence>
<feature type="signal peptide" evidence="1">
    <location>
        <begin position="1"/>
        <end position="19"/>
    </location>
</feature>
<comment type="caution">
    <text evidence="2">The sequence shown here is derived from an EMBL/GenBank/DDBJ whole genome shotgun (WGS) entry which is preliminary data.</text>
</comment>
<dbReference type="Proteomes" id="UP001626550">
    <property type="component" value="Unassembled WGS sequence"/>
</dbReference>
<reference evidence="2 3" key="1">
    <citation type="submission" date="2024-11" db="EMBL/GenBank/DDBJ databases">
        <title>Adaptive evolution of stress response genes in parasites aligns with host niche diversity.</title>
        <authorList>
            <person name="Hahn C."/>
            <person name="Resl P."/>
        </authorList>
    </citation>
    <scope>NUCLEOTIDE SEQUENCE [LARGE SCALE GENOMIC DNA]</scope>
    <source>
        <strain evidence="2">EGGRZ-B1_66</strain>
        <tissue evidence="2">Body</tissue>
    </source>
</reference>
<feature type="chain" id="PRO_5044804305" evidence="1">
    <location>
        <begin position="20"/>
        <end position="160"/>
    </location>
</feature>
<dbReference type="Gene3D" id="3.90.70.10">
    <property type="entry name" value="Cysteine proteinases"/>
    <property type="match status" value="1"/>
</dbReference>
<proteinExistence type="predicted"/>
<keyword evidence="1" id="KW-0732">Signal</keyword>
<accession>A0ABD2PPA3</accession>
<dbReference type="SUPFAM" id="SSF54001">
    <property type="entry name" value="Cysteine proteinases"/>
    <property type="match status" value="1"/>
</dbReference>
<sequence>MFVWCLVVLLCIPDSFLLSASSSTGKECGESSHQVKNTTEKIPADLSWDTLIMELLNQESGWEHVFNRRLIDVRDCHESTDYGLKDHHLRSFKKAFSNQFPEYTGGAQKDAHEFLTLFLNEVKRLTPHLKRNAALLGRSYTCPVEEHHVFKMENMRTCKR</sequence>
<organism evidence="2 3">
    <name type="scientific">Cichlidogyrus casuarinus</name>
    <dbReference type="NCBI Taxonomy" id="1844966"/>
    <lineage>
        <taxon>Eukaryota</taxon>
        <taxon>Metazoa</taxon>
        <taxon>Spiralia</taxon>
        <taxon>Lophotrochozoa</taxon>
        <taxon>Platyhelminthes</taxon>
        <taxon>Monogenea</taxon>
        <taxon>Monopisthocotylea</taxon>
        <taxon>Dactylogyridea</taxon>
        <taxon>Ancyrocephalidae</taxon>
        <taxon>Cichlidogyrus</taxon>
    </lineage>
</organism>
<gene>
    <name evidence="2" type="ORF">Ciccas_012126</name>
</gene>
<keyword evidence="3" id="KW-1185">Reference proteome</keyword>
<evidence type="ECO:0000313" key="3">
    <source>
        <dbReference type="Proteomes" id="UP001626550"/>
    </source>
</evidence>
<dbReference type="AlphaFoldDB" id="A0ABD2PPA3"/>
<protein>
    <submittedName>
        <fullName evidence="2">Uncharacterized protein</fullName>
    </submittedName>
</protein>
<dbReference type="EMBL" id="JBJKFK010004040">
    <property type="protein sequence ID" value="KAL3309329.1"/>
    <property type="molecule type" value="Genomic_DNA"/>
</dbReference>
<evidence type="ECO:0000313" key="2">
    <source>
        <dbReference type="EMBL" id="KAL3309329.1"/>
    </source>
</evidence>
<name>A0ABD2PPA3_9PLAT</name>